<geneLocation type="plasmid" evidence="3">
    <name>pri-1</name>
</geneLocation>
<dbReference type="EMBL" id="CP016024">
    <property type="protein sequence ID" value="ANJ76260.1"/>
    <property type="molecule type" value="Genomic_DNA"/>
</dbReference>
<name>A0A192A700_9RALS</name>
<evidence type="ECO:0000256" key="1">
    <source>
        <dbReference type="SAM" id="Phobius"/>
    </source>
</evidence>
<accession>A0A192A700</accession>
<gene>
    <name evidence="2" type="ORF">A9Y76_27005</name>
</gene>
<keyword evidence="3" id="KW-1185">Reference proteome</keyword>
<sequence length="85" mass="8757">MQQQRDAVRAACKAGGIQNDVRLAAADAAYKEAERQYREIQRGKIVAGVCFAAACGAVGLALGLPAWGVAAIFLGGVGVVKLLTI</sequence>
<dbReference type="AlphaFoldDB" id="A0A192A700"/>
<keyword evidence="1" id="KW-0812">Transmembrane</keyword>
<organism evidence="2 3">
    <name type="scientific">Ralstonia insidiosa</name>
    <dbReference type="NCBI Taxonomy" id="190721"/>
    <lineage>
        <taxon>Bacteria</taxon>
        <taxon>Pseudomonadati</taxon>
        <taxon>Pseudomonadota</taxon>
        <taxon>Betaproteobacteria</taxon>
        <taxon>Burkholderiales</taxon>
        <taxon>Burkholderiaceae</taxon>
        <taxon>Ralstonia</taxon>
    </lineage>
</organism>
<proteinExistence type="predicted"/>
<evidence type="ECO:0000313" key="3">
    <source>
        <dbReference type="Proteomes" id="UP000078572"/>
    </source>
</evidence>
<keyword evidence="1" id="KW-1133">Transmembrane helix</keyword>
<evidence type="ECO:0000313" key="2">
    <source>
        <dbReference type="EMBL" id="ANJ76260.1"/>
    </source>
</evidence>
<keyword evidence="1" id="KW-0472">Membrane</keyword>
<feature type="transmembrane region" description="Helical" evidence="1">
    <location>
        <begin position="45"/>
        <end position="61"/>
    </location>
</feature>
<keyword evidence="2" id="KW-0614">Plasmid</keyword>
<dbReference type="Proteomes" id="UP000078572">
    <property type="component" value="Plasmid pRI-1"/>
</dbReference>
<protein>
    <submittedName>
        <fullName evidence="2">Uncharacterized protein</fullName>
    </submittedName>
</protein>
<reference evidence="3" key="1">
    <citation type="submission" date="2016-06" db="EMBL/GenBank/DDBJ databases">
        <authorList>
            <person name="Xu Y."/>
            <person name="Nagy A."/>
            <person name="Yan X."/>
            <person name="Kim S.W."/>
            <person name="Haley B."/>
            <person name="Liu N.T."/>
            <person name="Nou X."/>
        </authorList>
    </citation>
    <scope>NUCLEOTIDE SEQUENCE [LARGE SCALE GENOMIC DNA]</scope>
    <source>
        <strain evidence="3">ATCC 49129</strain>
        <plasmid evidence="3">pri-1</plasmid>
    </source>
</reference>